<dbReference type="GeneID" id="80103862"/>
<evidence type="ECO:0000256" key="2">
    <source>
        <dbReference type="SAM" id="SignalP"/>
    </source>
</evidence>
<dbReference type="Proteomes" id="UP001159329">
    <property type="component" value="Unassembled WGS sequence"/>
</dbReference>
<dbReference type="Proteomes" id="UP000652691">
    <property type="component" value="Unassembled WGS sequence"/>
</dbReference>
<evidence type="ECO:0000313" key="4">
    <source>
        <dbReference type="EMBL" id="GGH31957.1"/>
    </source>
</evidence>
<dbReference type="HOGENOM" id="CLU_2520091_0_0_6"/>
<reference evidence="5" key="3">
    <citation type="submission" date="2022-09" db="EMBL/GenBank/DDBJ databases">
        <title>Intensive care unit water sources are persistently colonized with multi-drug resistant bacteria and are the site of extensive horizontal gene transfer of antibiotic resistance genes.</title>
        <authorList>
            <person name="Diorio-Toth L."/>
        </authorList>
    </citation>
    <scope>NUCLEOTIDE SEQUENCE</scope>
    <source>
        <strain evidence="5">GD04005</strain>
    </source>
</reference>
<evidence type="ECO:0000313" key="7">
    <source>
        <dbReference type="Proteomes" id="UP000652691"/>
    </source>
</evidence>
<gene>
    <name evidence="3" type="ORF">F888_02019</name>
    <name evidence="4" type="ORF">GCM10007354_12950</name>
    <name evidence="5" type="ORF">N7644_05890</name>
</gene>
<proteinExistence type="predicted"/>
<dbReference type="EMBL" id="BMDA01000001">
    <property type="protein sequence ID" value="GGH31957.1"/>
    <property type="molecule type" value="Genomic_DNA"/>
</dbReference>
<dbReference type="PATRIC" id="fig|1217698.3.peg.1962"/>
<evidence type="ECO:0000256" key="1">
    <source>
        <dbReference type="SAM" id="MobiDB-lite"/>
    </source>
</evidence>
<feature type="signal peptide" evidence="2">
    <location>
        <begin position="1"/>
        <end position="18"/>
    </location>
</feature>
<reference evidence="3 6" key="1">
    <citation type="submission" date="2013-02" db="EMBL/GenBank/DDBJ databases">
        <title>The Genome Sequence of Acinetobacter sp. NIPH 3623.</title>
        <authorList>
            <consortium name="The Broad Institute Genome Sequencing Platform"/>
            <consortium name="The Broad Institute Genome Sequencing Center for Infectious Disease"/>
            <person name="Cerqueira G."/>
            <person name="Feldgarden M."/>
            <person name="Courvalin P."/>
            <person name="Perichon B."/>
            <person name="Grillot-Courvalin C."/>
            <person name="Clermont D."/>
            <person name="Rocha E."/>
            <person name="Yoon E.-J."/>
            <person name="Nemec A."/>
            <person name="Walker B."/>
            <person name="Young S.K."/>
            <person name="Zeng Q."/>
            <person name="Gargeya S."/>
            <person name="Fitzgerald M."/>
            <person name="Haas B."/>
            <person name="Abouelleil A."/>
            <person name="Alvarado L."/>
            <person name="Arachchi H.M."/>
            <person name="Berlin A.M."/>
            <person name="Chapman S.B."/>
            <person name="Dewar J."/>
            <person name="Goldberg J."/>
            <person name="Griggs A."/>
            <person name="Gujja S."/>
            <person name="Hansen M."/>
            <person name="Howarth C."/>
            <person name="Imamovic A."/>
            <person name="Larimer J."/>
            <person name="McCowan C."/>
            <person name="Murphy C."/>
            <person name="Neiman D."/>
            <person name="Pearson M."/>
            <person name="Priest M."/>
            <person name="Roberts A."/>
            <person name="Saif S."/>
            <person name="Shea T."/>
            <person name="Sisk P."/>
            <person name="Sykes S."/>
            <person name="Wortman J."/>
            <person name="Nusbaum C."/>
            <person name="Birren B."/>
        </authorList>
    </citation>
    <scope>NUCLEOTIDE SEQUENCE [LARGE SCALE GENOMIC DNA]</scope>
    <source>
        <strain evidence="3 6">NIPH 3623</strain>
    </source>
</reference>
<reference evidence="4 7" key="2">
    <citation type="journal article" date="2014" name="Int. J. Syst. Evol. Microbiol.">
        <title>Complete genome sequence of Corynebacterium casei LMG S-19264T (=DSM 44701T), isolated from a smear-ripened cheese.</title>
        <authorList>
            <consortium name="US DOE Joint Genome Institute (JGI-PGF)"/>
            <person name="Walter F."/>
            <person name="Albersmeier A."/>
            <person name="Kalinowski J."/>
            <person name="Ruckert C."/>
        </authorList>
    </citation>
    <scope>NUCLEOTIDE SEQUENCE [LARGE SCALE GENOMIC DNA]</scope>
    <source>
        <strain evidence="4 7">CCM 8635</strain>
    </source>
</reference>
<dbReference type="STRING" id="1217698.F888_02019"/>
<feature type="chain" id="PRO_5044737127" evidence="2">
    <location>
        <begin position="19"/>
        <end position="88"/>
    </location>
</feature>
<dbReference type="OrthoDB" id="6710861at2"/>
<feature type="compositionally biased region" description="Basic and acidic residues" evidence="1">
    <location>
        <begin position="21"/>
        <end position="31"/>
    </location>
</feature>
<evidence type="ECO:0000313" key="5">
    <source>
        <dbReference type="EMBL" id="MDH0563218.1"/>
    </source>
</evidence>
<keyword evidence="2" id="KW-0732">Signal</keyword>
<dbReference type="EMBL" id="JAOEEO010000001">
    <property type="protein sequence ID" value="MDH0563218.1"/>
    <property type="molecule type" value="Genomic_DNA"/>
</dbReference>
<dbReference type="Proteomes" id="UP000013200">
    <property type="component" value="Unassembled WGS sequence"/>
</dbReference>
<dbReference type="AlphaFoldDB" id="N9PWF6"/>
<dbReference type="PROSITE" id="PS51257">
    <property type="entry name" value="PROKAR_LIPOPROTEIN"/>
    <property type="match status" value="1"/>
</dbReference>
<dbReference type="RefSeq" id="WP_005230077.1">
    <property type="nucleotide sequence ID" value="NZ_BMDA01000001.1"/>
</dbReference>
<sequence>MKNLYVKSLALCCVFAFAGCDKNRDADDPMTKGETTTPHSMEAAPVSPNNEMHDDMQHSSAPAMMNDQGTSGVQTGNTTSNSGQSPAS</sequence>
<protein>
    <submittedName>
        <fullName evidence="3">Uncharacterized protein</fullName>
    </submittedName>
</protein>
<name>N9PWF6_9GAMM</name>
<reference evidence="4" key="4">
    <citation type="submission" date="2024-03" db="EMBL/GenBank/DDBJ databases">
        <authorList>
            <person name="Sun Q."/>
            <person name="Sedlacek I."/>
        </authorList>
    </citation>
    <scope>NUCLEOTIDE SEQUENCE</scope>
    <source>
        <strain evidence="4">CCM 8635</strain>
    </source>
</reference>
<accession>N9MA64</accession>
<comment type="caution">
    <text evidence="3">The sequence shown here is derived from an EMBL/GenBank/DDBJ whole genome shotgun (WGS) entry which is preliminary data.</text>
</comment>
<evidence type="ECO:0000313" key="3">
    <source>
        <dbReference type="EMBL" id="ENX37839.1"/>
    </source>
</evidence>
<evidence type="ECO:0000313" key="6">
    <source>
        <dbReference type="Proteomes" id="UP000013200"/>
    </source>
</evidence>
<feature type="compositionally biased region" description="Polar residues" evidence="1">
    <location>
        <begin position="67"/>
        <end position="88"/>
    </location>
</feature>
<keyword evidence="6" id="KW-1185">Reference proteome</keyword>
<accession>N9PWF6</accession>
<feature type="region of interest" description="Disordered" evidence="1">
    <location>
        <begin position="21"/>
        <end position="88"/>
    </location>
</feature>
<dbReference type="EMBL" id="APSA01000006">
    <property type="protein sequence ID" value="ENX37839.1"/>
    <property type="molecule type" value="Genomic_DNA"/>
</dbReference>
<organism evidence="3 6">
    <name type="scientific">Acinetobacter courvalinii</name>
    <dbReference type="NCBI Taxonomy" id="280147"/>
    <lineage>
        <taxon>Bacteria</taxon>
        <taxon>Pseudomonadati</taxon>
        <taxon>Pseudomonadota</taxon>
        <taxon>Gammaproteobacteria</taxon>
        <taxon>Moraxellales</taxon>
        <taxon>Moraxellaceae</taxon>
        <taxon>Acinetobacter</taxon>
    </lineage>
</organism>